<dbReference type="SUPFAM" id="SSF50978">
    <property type="entry name" value="WD40 repeat-like"/>
    <property type="match status" value="1"/>
</dbReference>
<dbReference type="InterPro" id="IPR001680">
    <property type="entry name" value="WD40_rpt"/>
</dbReference>
<evidence type="ECO:0000256" key="4">
    <source>
        <dbReference type="ARBA" id="ARBA00023478"/>
    </source>
</evidence>
<evidence type="ECO:0000256" key="1">
    <source>
        <dbReference type="ARBA" id="ARBA00007625"/>
    </source>
</evidence>
<evidence type="ECO:0000256" key="5">
    <source>
        <dbReference type="PROSITE-ProRule" id="PRU00221"/>
    </source>
</evidence>
<dbReference type="InterPro" id="IPR019775">
    <property type="entry name" value="WD40_repeat_CS"/>
</dbReference>
<comment type="similarity">
    <text evidence="1">Belongs to the WD repeat WDR55 family.</text>
</comment>
<dbReference type="InterPro" id="IPR050505">
    <property type="entry name" value="WDR55/POC1"/>
</dbReference>
<feature type="compositionally biased region" description="Acidic residues" evidence="6">
    <location>
        <begin position="12"/>
        <end position="22"/>
    </location>
</feature>
<dbReference type="InterPro" id="IPR036322">
    <property type="entry name" value="WD40_repeat_dom_sf"/>
</dbReference>
<evidence type="ECO:0000313" key="7">
    <source>
        <dbReference type="EMBL" id="BAN21205.1"/>
    </source>
</evidence>
<evidence type="ECO:0000256" key="2">
    <source>
        <dbReference type="ARBA" id="ARBA00022574"/>
    </source>
</evidence>
<dbReference type="AlphaFoldDB" id="R4WK58"/>
<feature type="repeat" description="WD" evidence="5">
    <location>
        <begin position="337"/>
        <end position="371"/>
    </location>
</feature>
<dbReference type="PROSITE" id="PS00678">
    <property type="entry name" value="WD_REPEATS_1"/>
    <property type="match status" value="1"/>
</dbReference>
<proteinExistence type="evidence at transcript level"/>
<feature type="region of interest" description="Disordered" evidence="6">
    <location>
        <begin position="1"/>
        <end position="63"/>
    </location>
</feature>
<name>R4WK58_RIPPE</name>
<keyword evidence="2 5" id="KW-0853">WD repeat</keyword>
<evidence type="ECO:0000256" key="3">
    <source>
        <dbReference type="ARBA" id="ARBA00022737"/>
    </source>
</evidence>
<dbReference type="PANTHER" id="PTHR44019:SF20">
    <property type="entry name" value="WD REPEAT-CONTAINING PROTEIN 55"/>
    <property type="match status" value="1"/>
</dbReference>
<dbReference type="EMBL" id="AK417990">
    <property type="protein sequence ID" value="BAN21205.1"/>
    <property type="molecule type" value="mRNA"/>
</dbReference>
<feature type="compositionally biased region" description="Acidic residues" evidence="6">
    <location>
        <begin position="48"/>
        <end position="63"/>
    </location>
</feature>
<keyword evidence="3" id="KW-0677">Repeat</keyword>
<sequence length="408" mass="45067">MLFNNFTMAEGDPVDSIDEDGSNYEISGVDSDGDSSDDFLDENAQLSEDSDDSSDSSGIEEEDSLISAIENRKEVQQTKPSPIKSDDLFTDISFHPSCEIIAMSCLSGNIEIHSYSIEENVLKGSIEAHTKSCRAIEFSTDGRTLYSVGQDKNVIYSDIETLDITMFINKAHHGPLTALCVPDEHVLVTGCEEGVMKMWDTRDTKYTVLKAHDAQDYISCITCKDSYKIACSSGDGTLGTYDLRAKRRLHYSAPIKSDLTCCTSAHYDRQVVCGSMMGKYIFFNWEDASEPSGTYKPRVKSPINCVLQVSDNLVLSGCQDGNIRAYHFFPHKLVGLVGHHTLTVEKLDVSHDGALVASLSPDPIVKFWDISYLEGFDVTSAEKCKGEDAANLPSSEFDDRKSFFSDLL</sequence>
<dbReference type="PROSITE" id="PS50082">
    <property type="entry name" value="WD_REPEATS_2"/>
    <property type="match status" value="1"/>
</dbReference>
<protein>
    <recommendedName>
        <fullName evidence="4">WD repeat-containing protein 55 homolog</fullName>
    </recommendedName>
</protein>
<dbReference type="Pfam" id="PF24796">
    <property type="entry name" value="WDR55"/>
    <property type="match status" value="1"/>
</dbReference>
<evidence type="ECO:0000256" key="6">
    <source>
        <dbReference type="SAM" id="MobiDB-lite"/>
    </source>
</evidence>
<dbReference type="Gene3D" id="2.130.10.10">
    <property type="entry name" value="YVTN repeat-like/Quinoprotein amine dehydrogenase"/>
    <property type="match status" value="2"/>
</dbReference>
<dbReference type="PANTHER" id="PTHR44019">
    <property type="entry name" value="WD REPEAT-CONTAINING PROTEIN 55"/>
    <property type="match status" value="1"/>
</dbReference>
<feature type="compositionally biased region" description="Acidic residues" evidence="6">
    <location>
        <begin position="31"/>
        <end position="41"/>
    </location>
</feature>
<dbReference type="InterPro" id="IPR015943">
    <property type="entry name" value="WD40/YVTN_repeat-like_dom_sf"/>
</dbReference>
<dbReference type="SMART" id="SM00320">
    <property type="entry name" value="WD40"/>
    <property type="match status" value="6"/>
</dbReference>
<organism evidence="7">
    <name type="scientific">Riptortus pedestris</name>
    <name type="common">Bean bug</name>
    <dbReference type="NCBI Taxonomy" id="329032"/>
    <lineage>
        <taxon>Eukaryota</taxon>
        <taxon>Metazoa</taxon>
        <taxon>Ecdysozoa</taxon>
        <taxon>Arthropoda</taxon>
        <taxon>Hexapoda</taxon>
        <taxon>Insecta</taxon>
        <taxon>Pterygota</taxon>
        <taxon>Neoptera</taxon>
        <taxon>Paraneoptera</taxon>
        <taxon>Hemiptera</taxon>
        <taxon>Heteroptera</taxon>
        <taxon>Panheteroptera</taxon>
        <taxon>Pentatomomorpha</taxon>
        <taxon>Coreoidea</taxon>
        <taxon>Alydidae</taxon>
        <taxon>Riptortus</taxon>
    </lineage>
</organism>
<accession>R4WK58</accession>
<reference evidence="7" key="1">
    <citation type="journal article" date="2013" name="PLoS ONE">
        <title>Gene expression in gut symbiotic organ of stinkbug affected by extracellular bacterial symbiont.</title>
        <authorList>
            <person name="Futahashi R."/>
            <person name="Tanaka K."/>
            <person name="Tanahashi M."/>
            <person name="Nikoh N."/>
            <person name="Kikuchi Y."/>
            <person name="Lee B.L."/>
            <person name="Fukatsu T."/>
        </authorList>
    </citation>
    <scope>NUCLEOTIDE SEQUENCE</scope>
    <source>
        <tissue evidence="7">Midgut</tissue>
    </source>
</reference>